<dbReference type="AlphaFoldDB" id="A0A645GD67"/>
<organism evidence="1">
    <name type="scientific">bioreactor metagenome</name>
    <dbReference type="NCBI Taxonomy" id="1076179"/>
    <lineage>
        <taxon>unclassified sequences</taxon>
        <taxon>metagenomes</taxon>
        <taxon>ecological metagenomes</taxon>
    </lineage>
</organism>
<gene>
    <name evidence="1" type="ORF">SDC9_171112</name>
</gene>
<name>A0A645GD67_9ZZZZ</name>
<comment type="caution">
    <text evidence="1">The sequence shown here is derived from an EMBL/GenBank/DDBJ whole genome shotgun (WGS) entry which is preliminary data.</text>
</comment>
<proteinExistence type="predicted"/>
<evidence type="ECO:0000313" key="1">
    <source>
        <dbReference type="EMBL" id="MPN23719.1"/>
    </source>
</evidence>
<dbReference type="EMBL" id="VSSQ01072314">
    <property type="protein sequence ID" value="MPN23719.1"/>
    <property type="molecule type" value="Genomic_DNA"/>
</dbReference>
<protein>
    <submittedName>
        <fullName evidence="1">Uncharacterized protein</fullName>
    </submittedName>
</protein>
<accession>A0A645GD67</accession>
<sequence length="123" mass="13531">MGWDLVFDGQLLEADGPLQIFAHDHQLELQGVASVLLGFLQSLCTMCLIDSAKILQLVCADAIPFGDVARRVCSLQILSYRLKSGLRIKLPVSSHNNAPHKAAVLFFNCLLYGEHIMAPRLIS</sequence>
<reference evidence="1" key="1">
    <citation type="submission" date="2019-08" db="EMBL/GenBank/DDBJ databases">
        <authorList>
            <person name="Kucharzyk K."/>
            <person name="Murdoch R.W."/>
            <person name="Higgins S."/>
            <person name="Loffler F."/>
        </authorList>
    </citation>
    <scope>NUCLEOTIDE SEQUENCE</scope>
</reference>